<keyword evidence="1 4" id="KW-0349">Heme</keyword>
<keyword evidence="8" id="KW-1185">Reference proteome</keyword>
<evidence type="ECO:0000313" key="8">
    <source>
        <dbReference type="Proteomes" id="UP000245489"/>
    </source>
</evidence>
<comment type="caution">
    <text evidence="7">The sequence shown here is derived from an EMBL/GenBank/DDBJ whole genome shotgun (WGS) entry which is preliminary data.</text>
</comment>
<dbReference type="Gene3D" id="2.120.10.30">
    <property type="entry name" value="TolB, C-terminal domain"/>
    <property type="match status" value="1"/>
</dbReference>
<evidence type="ECO:0000256" key="5">
    <source>
        <dbReference type="SAM" id="SignalP"/>
    </source>
</evidence>
<evidence type="ECO:0000259" key="6">
    <source>
        <dbReference type="PROSITE" id="PS51007"/>
    </source>
</evidence>
<dbReference type="InterPro" id="IPR036909">
    <property type="entry name" value="Cyt_c-like_dom_sf"/>
</dbReference>
<keyword evidence="5" id="KW-0732">Signal</keyword>
<organism evidence="7 8">
    <name type="scientific">Arcicella aurantiaca</name>
    <dbReference type="NCBI Taxonomy" id="591202"/>
    <lineage>
        <taxon>Bacteria</taxon>
        <taxon>Pseudomonadati</taxon>
        <taxon>Bacteroidota</taxon>
        <taxon>Cytophagia</taxon>
        <taxon>Cytophagales</taxon>
        <taxon>Flectobacillaceae</taxon>
        <taxon>Arcicella</taxon>
    </lineage>
</organism>
<evidence type="ECO:0000256" key="4">
    <source>
        <dbReference type="PROSITE-ProRule" id="PRU00433"/>
    </source>
</evidence>
<sequence length="645" mass="72201">MFAFRKSLFRTLYMKNYKYLFIILLGLATQQTFAQTKPKPLTEEDFYEIKTVTIPEGIKLEVGGVAPMPDGRVAVCTRRGEVWIIENPYMPDGSQPSYTLFASGLHESLGLTYHEGSFYCTQRGELTKLTDTDGDDKADIYESVANWDLSGNYHEYSYGPEFDKNGDMYLTFNVAWVGYGEGKLAKWRGWLVKVKKDGTLEPVATGLRSPAGFTVNSNGDVLYGENQGDWVGSGRITHLEKGDFAGNAGGLWWTKEPDSPLKPTTVKDVPDTGEPMYEAAKKMKSLKLPAVWFPHAIMGISTADMIEDQTGGKFGPFQGQYFVYDQGQSKAMRMSLEKVNGKYQGACYPFREGFQSGTIRARWGNDGSMFVGMTSRGWGSTGKELYGLQRLVWNGRMPFEMKTVSARPDGFEIEFTQPINKATAENLSNYELKSFTYKYQHQYGSPIINQEATPLRGVIVSEDRTKVRLVIDNLRLGYIHQITINGILNDQAQPLLHDLAFYTLNAIPEGELAKVSPRSTTTPIVASTKETKTPVKKEAPKAAKEMVDSKQVALLLKKYTCSACHNENTKLVGPAFTEVAKRNYTNEQILELVYKPKPENWPDFATEMAPMSHVPKADVLKIAAWINSLGVKKSKTDLNKIENHD</sequence>
<keyword evidence="2 4" id="KW-0479">Metal-binding</keyword>
<feature type="chain" id="PRO_5016384446" evidence="5">
    <location>
        <begin position="35"/>
        <end position="645"/>
    </location>
</feature>
<proteinExistence type="predicted"/>
<dbReference type="Proteomes" id="UP000245489">
    <property type="component" value="Unassembled WGS sequence"/>
</dbReference>
<reference evidence="7 8" key="1">
    <citation type="submission" date="2018-05" db="EMBL/GenBank/DDBJ databases">
        <title>Genomic Encyclopedia of Archaeal and Bacterial Type Strains, Phase II (KMG-II): from individual species to whole genera.</title>
        <authorList>
            <person name="Goeker M."/>
        </authorList>
    </citation>
    <scope>NUCLEOTIDE SEQUENCE [LARGE SCALE GENOMIC DNA]</scope>
    <source>
        <strain evidence="7 8">DSM 22214</strain>
    </source>
</reference>
<evidence type="ECO:0000256" key="1">
    <source>
        <dbReference type="ARBA" id="ARBA00022617"/>
    </source>
</evidence>
<feature type="domain" description="Cytochrome c" evidence="6">
    <location>
        <begin position="547"/>
        <end position="630"/>
    </location>
</feature>
<dbReference type="EMBL" id="QGGO01000007">
    <property type="protein sequence ID" value="PWK27313.1"/>
    <property type="molecule type" value="Genomic_DNA"/>
</dbReference>
<evidence type="ECO:0000313" key="7">
    <source>
        <dbReference type="EMBL" id="PWK27313.1"/>
    </source>
</evidence>
<feature type="signal peptide" evidence="5">
    <location>
        <begin position="1"/>
        <end position="34"/>
    </location>
</feature>
<dbReference type="AlphaFoldDB" id="A0A316ECG6"/>
<dbReference type="InterPro" id="IPR011042">
    <property type="entry name" value="6-blade_b-propeller_TolB-like"/>
</dbReference>
<dbReference type="PANTHER" id="PTHR33546">
    <property type="entry name" value="LARGE, MULTIFUNCTIONAL SECRETED PROTEIN-RELATED"/>
    <property type="match status" value="1"/>
</dbReference>
<evidence type="ECO:0000256" key="3">
    <source>
        <dbReference type="ARBA" id="ARBA00023004"/>
    </source>
</evidence>
<accession>A0A316ECG6</accession>
<dbReference type="PROSITE" id="PS51007">
    <property type="entry name" value="CYTC"/>
    <property type="match status" value="1"/>
</dbReference>
<dbReference type="GO" id="GO:0009055">
    <property type="term" value="F:electron transfer activity"/>
    <property type="evidence" value="ECO:0007669"/>
    <property type="project" value="InterPro"/>
</dbReference>
<protein>
    <submittedName>
        <fullName evidence="7">Glucose/arabinose dehydrogenase</fullName>
    </submittedName>
</protein>
<dbReference type="PANTHER" id="PTHR33546:SF1">
    <property type="entry name" value="LARGE, MULTIFUNCTIONAL SECRETED PROTEIN"/>
    <property type="match status" value="1"/>
</dbReference>
<dbReference type="SUPFAM" id="SSF50952">
    <property type="entry name" value="Soluble quinoprotein glucose dehydrogenase"/>
    <property type="match status" value="1"/>
</dbReference>
<gene>
    <name evidence="7" type="ORF">LV89_01626</name>
</gene>
<dbReference type="InterPro" id="IPR009056">
    <property type="entry name" value="Cyt_c-like_dom"/>
</dbReference>
<dbReference type="GO" id="GO:0046872">
    <property type="term" value="F:metal ion binding"/>
    <property type="evidence" value="ECO:0007669"/>
    <property type="project" value="UniProtKB-KW"/>
</dbReference>
<dbReference type="SUPFAM" id="SSF46626">
    <property type="entry name" value="Cytochrome c"/>
    <property type="match status" value="1"/>
</dbReference>
<keyword evidence="3 4" id="KW-0408">Iron</keyword>
<dbReference type="GO" id="GO:0020037">
    <property type="term" value="F:heme binding"/>
    <property type="evidence" value="ECO:0007669"/>
    <property type="project" value="InterPro"/>
</dbReference>
<dbReference type="Gene3D" id="1.10.760.10">
    <property type="entry name" value="Cytochrome c-like domain"/>
    <property type="match status" value="1"/>
</dbReference>
<dbReference type="InterPro" id="IPR011041">
    <property type="entry name" value="Quinoprot_gluc/sorb_DH_b-prop"/>
</dbReference>
<name>A0A316ECG6_9BACT</name>
<evidence type="ECO:0000256" key="2">
    <source>
        <dbReference type="ARBA" id="ARBA00022723"/>
    </source>
</evidence>